<dbReference type="Proteomes" id="UP000824890">
    <property type="component" value="Unassembled WGS sequence"/>
</dbReference>
<dbReference type="EMBL" id="JAGKQM010000011">
    <property type="protein sequence ID" value="KAH0901748.1"/>
    <property type="molecule type" value="Genomic_DNA"/>
</dbReference>
<evidence type="ECO:0000313" key="2">
    <source>
        <dbReference type="Proteomes" id="UP000824890"/>
    </source>
</evidence>
<accession>A0ABQ8BBJ6</accession>
<protein>
    <submittedName>
        <fullName evidence="1">Uncharacterized protein</fullName>
    </submittedName>
</protein>
<comment type="caution">
    <text evidence="1">The sequence shown here is derived from an EMBL/GenBank/DDBJ whole genome shotgun (WGS) entry which is preliminary data.</text>
</comment>
<name>A0ABQ8BBJ6_BRANA</name>
<sequence>MIKLQGAETDIVESFVIQNHTFVSILNKLVNGECSIVRLNDGVGDLRRRENRKGHHHTIHEHGARDVLASAGFVVIDVDPLELEIRFAAVLTGGVDGVLAADDFPELGTDLVSALASLDVKDFSHFLSRCFFSRKCGKIWRLPSSLFRF</sequence>
<keyword evidence="2" id="KW-1185">Reference proteome</keyword>
<organism evidence="1 2">
    <name type="scientific">Brassica napus</name>
    <name type="common">Rape</name>
    <dbReference type="NCBI Taxonomy" id="3708"/>
    <lineage>
        <taxon>Eukaryota</taxon>
        <taxon>Viridiplantae</taxon>
        <taxon>Streptophyta</taxon>
        <taxon>Embryophyta</taxon>
        <taxon>Tracheophyta</taxon>
        <taxon>Spermatophyta</taxon>
        <taxon>Magnoliopsida</taxon>
        <taxon>eudicotyledons</taxon>
        <taxon>Gunneridae</taxon>
        <taxon>Pentapetalae</taxon>
        <taxon>rosids</taxon>
        <taxon>malvids</taxon>
        <taxon>Brassicales</taxon>
        <taxon>Brassicaceae</taxon>
        <taxon>Brassiceae</taxon>
        <taxon>Brassica</taxon>
    </lineage>
</organism>
<proteinExistence type="predicted"/>
<evidence type="ECO:0000313" key="1">
    <source>
        <dbReference type="EMBL" id="KAH0901748.1"/>
    </source>
</evidence>
<gene>
    <name evidence="1" type="ORF">HID58_041251</name>
</gene>
<reference evidence="1 2" key="1">
    <citation type="submission" date="2021-05" db="EMBL/GenBank/DDBJ databases">
        <title>Genome Assembly of Synthetic Allotetraploid Brassica napus Reveals Homoeologous Exchanges between Subgenomes.</title>
        <authorList>
            <person name="Davis J.T."/>
        </authorList>
    </citation>
    <scope>NUCLEOTIDE SEQUENCE [LARGE SCALE GENOMIC DNA]</scope>
    <source>
        <strain evidence="2">cv. Da-Ae</strain>
        <tissue evidence="1">Seedling</tissue>
    </source>
</reference>